<keyword evidence="2" id="KW-1133">Transmembrane helix</keyword>
<organism evidence="4 5">
    <name type="scientific">Meloidogyne incognita</name>
    <name type="common">Southern root-knot nematode worm</name>
    <name type="synonym">Oxyuris incognita</name>
    <dbReference type="NCBI Taxonomy" id="6306"/>
    <lineage>
        <taxon>Eukaryota</taxon>
        <taxon>Metazoa</taxon>
        <taxon>Ecdysozoa</taxon>
        <taxon>Nematoda</taxon>
        <taxon>Chromadorea</taxon>
        <taxon>Rhabditida</taxon>
        <taxon>Tylenchina</taxon>
        <taxon>Tylenchomorpha</taxon>
        <taxon>Tylenchoidea</taxon>
        <taxon>Meloidogynidae</taxon>
        <taxon>Meloidogyninae</taxon>
        <taxon>Meloidogyne</taxon>
        <taxon>Meloidogyne incognita group</taxon>
    </lineage>
</organism>
<reference evidence="5" key="1">
    <citation type="submission" date="2022-11" db="UniProtKB">
        <authorList>
            <consortium name="WormBaseParasite"/>
        </authorList>
    </citation>
    <scope>IDENTIFICATION</scope>
</reference>
<protein>
    <submittedName>
        <fullName evidence="5">Integrase catalytic domain-containing protein</fullName>
    </submittedName>
</protein>
<feature type="transmembrane region" description="Helical" evidence="2">
    <location>
        <begin position="1241"/>
        <end position="1261"/>
    </location>
</feature>
<dbReference type="PANTHER" id="PTHR47331:SF1">
    <property type="entry name" value="GAG-LIKE PROTEIN"/>
    <property type="match status" value="1"/>
</dbReference>
<keyword evidence="4" id="KW-1185">Reference proteome</keyword>
<evidence type="ECO:0000259" key="3">
    <source>
        <dbReference type="PROSITE" id="PS50994"/>
    </source>
</evidence>
<name>A0A914M3E9_MELIC</name>
<dbReference type="Proteomes" id="UP000887563">
    <property type="component" value="Unplaced"/>
</dbReference>
<dbReference type="SUPFAM" id="SSF53098">
    <property type="entry name" value="Ribonuclease H-like"/>
    <property type="match status" value="1"/>
</dbReference>
<dbReference type="GO" id="GO:0042575">
    <property type="term" value="C:DNA polymerase complex"/>
    <property type="evidence" value="ECO:0007669"/>
    <property type="project" value="UniProtKB-ARBA"/>
</dbReference>
<dbReference type="WBParaSite" id="Minc3s01237g21970">
    <property type="protein sequence ID" value="Minc3s01237g21970"/>
    <property type="gene ID" value="Minc3s01237g21970"/>
</dbReference>
<sequence length="1360" mass="156658">MEESSPNDNLITINDRENEEQLATFFGLHAIGMDDTLQPIDNDEIMLNFKRNLTFVEGRYQVALPFNHQIHSLPTNYRHAKMRLASTIRKLRKMNIIDEYQRIINEQLAQGVIELVPNPGESTGPIHYLPHRAVLKVDKVTTKVRIVMDASARPPSQPSAPSLNHCLHTGPLLLKQLIGILLRFRFMKRVILADIEKAFLQLGVRESDRDATRFLWVENPKEIELDQFQYAQCIVYRFCRVSFGLTVSPFLLNATIREHLSLYETKVARSIEENLYVDNIMMHLNEGEDATIACKEAIEIFKAGGMKLREFFGLTRAERQQLPIEDLAPNQEEIKILGIKWNQLKDVLSIKLPQFEGRITKRSMLSTIAQVYDPLGIVSPILVSAKLLLQKVFEANYKWDTEVSNEIKEQWLKIMSSWKGKTEIEFKRLVSATSDQLEYHCFTDASGYGFGAAIYGRELTTQPQVALIYAKSLVRPASLPVNAATIPKLELQAMTLGAKLVRFINQELKINTENMTIWSDSQCNVERLKRLGKYDRFVTNRLHKIRNLCPVKHLVSSDNPSDLCSRGSTPKDLSVNRLWWNGPKWLSLPKEKWPAPLAEYLPGSEIQDKVEEVTLAAVVEEKFEPCIIKIERFSNYKRLVSALSYAILFIKRLRKSIKQIEITSITIKVAENYLIQKAQESYPPSEEVKTSLQIFERNHILRCRGRMAEADLNNETKFPIFLPKESWLTKLIILDLHKTNKHCGIQTLLALVRQKYWLLKGRKEVERVIFSTKYGCLACRKYRLKPYNLRKFDTLPKYRVSMSRPFTTTGIDYFGPMKIKGLNNSVEKAYGALFTCMSVRAIHLELAEDLSAESFLRAYRRFASRRGVPSLIVSDNATNFTLGSKFVKDLNSEMKFQGTDWQFTTPRNPREGGAWERMVGITKMSIRRCIGRNLLQKDELQTLLCEVEAIVNSRPLTFMSEREPHRALRPIDFLIQIEDPPESNKIMAGAYNWLLTLTDLINKVLTKRRFDFFTASPPLLLVEADTIIVSENTVQSARAWSNEKSVRLITIDGSRELHEIIFTGRFVREIIYIVQADDQISAGIESTLRFFAENSLKFKTTLVLHEPEKYTDRLRMVEQFRNMAETYSTGFYTMRGRPGELAEIRHKINATPRFTTTESEELLDADVPSTSGFNTTEIEKIREKFKPTSTMVAEPIIINEKLAAHYRERNKSPPASYYKERAKEEERIRDLARTKWPQGKYVILVIAILAIMLPTVVATINKGSLNDIQNKEVQNITPEFKRTHTTITKKGRRILVALSPERKAYLKELQKRQKPTITETNSKTHTQREQMKQKSIQTIPWPPTNTTHRNHRRAHGPDEL</sequence>
<dbReference type="Pfam" id="PF17921">
    <property type="entry name" value="Integrase_H2C2"/>
    <property type="match status" value="1"/>
</dbReference>
<keyword evidence="2" id="KW-0812">Transmembrane</keyword>
<feature type="compositionally biased region" description="Polar residues" evidence="1">
    <location>
        <begin position="1315"/>
        <end position="1324"/>
    </location>
</feature>
<evidence type="ECO:0000256" key="2">
    <source>
        <dbReference type="SAM" id="Phobius"/>
    </source>
</evidence>
<evidence type="ECO:0000313" key="4">
    <source>
        <dbReference type="Proteomes" id="UP000887563"/>
    </source>
</evidence>
<keyword evidence="2" id="KW-0472">Membrane</keyword>
<dbReference type="GO" id="GO:0003676">
    <property type="term" value="F:nucleic acid binding"/>
    <property type="evidence" value="ECO:0007669"/>
    <property type="project" value="InterPro"/>
</dbReference>
<dbReference type="PANTHER" id="PTHR47331">
    <property type="entry name" value="PHD-TYPE DOMAIN-CONTAINING PROTEIN"/>
    <property type="match status" value="1"/>
</dbReference>
<feature type="domain" description="Integrase catalytic" evidence="3">
    <location>
        <begin position="801"/>
        <end position="978"/>
    </location>
</feature>
<dbReference type="InterPro" id="IPR041588">
    <property type="entry name" value="Integrase_H2C2"/>
</dbReference>
<proteinExistence type="predicted"/>
<dbReference type="InterPro" id="IPR012337">
    <property type="entry name" value="RNaseH-like_sf"/>
</dbReference>
<feature type="region of interest" description="Disordered" evidence="1">
    <location>
        <begin position="1310"/>
        <end position="1360"/>
    </location>
</feature>
<dbReference type="Pfam" id="PF05380">
    <property type="entry name" value="Peptidase_A17"/>
    <property type="match status" value="1"/>
</dbReference>
<evidence type="ECO:0000256" key="1">
    <source>
        <dbReference type="SAM" id="MobiDB-lite"/>
    </source>
</evidence>
<dbReference type="SUPFAM" id="SSF56672">
    <property type="entry name" value="DNA/RNA polymerases"/>
    <property type="match status" value="1"/>
</dbReference>
<dbReference type="Gene3D" id="3.30.420.10">
    <property type="entry name" value="Ribonuclease H-like superfamily/Ribonuclease H"/>
    <property type="match status" value="1"/>
</dbReference>
<dbReference type="InterPro" id="IPR008042">
    <property type="entry name" value="Retrotrans_Pao"/>
</dbReference>
<dbReference type="InterPro" id="IPR043502">
    <property type="entry name" value="DNA/RNA_pol_sf"/>
</dbReference>
<dbReference type="PROSITE" id="PS50994">
    <property type="entry name" value="INTEGRASE"/>
    <property type="match status" value="1"/>
</dbReference>
<dbReference type="InterPro" id="IPR000477">
    <property type="entry name" value="RT_dom"/>
</dbReference>
<evidence type="ECO:0000313" key="5">
    <source>
        <dbReference type="WBParaSite" id="Minc3s01237g21970"/>
    </source>
</evidence>
<accession>A0A914M3E9</accession>
<dbReference type="InterPro" id="IPR036397">
    <property type="entry name" value="RNaseH_sf"/>
</dbReference>
<dbReference type="InterPro" id="IPR001584">
    <property type="entry name" value="Integrase_cat-core"/>
</dbReference>
<dbReference type="GO" id="GO:0015074">
    <property type="term" value="P:DNA integration"/>
    <property type="evidence" value="ECO:0007669"/>
    <property type="project" value="InterPro"/>
</dbReference>
<dbReference type="Pfam" id="PF00078">
    <property type="entry name" value="RVT_1"/>
    <property type="match status" value="1"/>
</dbReference>